<dbReference type="PANTHER" id="PTHR13237">
    <property type="entry name" value="SOMETHING ABOUT SILENCING PROTEIN 10-RELATED"/>
    <property type="match status" value="1"/>
</dbReference>
<evidence type="ECO:0000313" key="2">
    <source>
        <dbReference type="EMBL" id="RKP40180.1"/>
    </source>
</evidence>
<evidence type="ECO:0000313" key="3">
    <source>
        <dbReference type="Proteomes" id="UP000268162"/>
    </source>
</evidence>
<feature type="region of interest" description="Disordered" evidence="1">
    <location>
        <begin position="279"/>
        <end position="313"/>
    </location>
</feature>
<feature type="compositionally biased region" description="Basic residues" evidence="1">
    <location>
        <begin position="303"/>
        <end position="313"/>
    </location>
</feature>
<dbReference type="STRING" id="215637.A0A4Q0A4J8"/>
<dbReference type="GO" id="GO:0032040">
    <property type="term" value="C:small-subunit processome"/>
    <property type="evidence" value="ECO:0007669"/>
    <property type="project" value="TreeGrafter"/>
</dbReference>
<dbReference type="GO" id="GO:0000462">
    <property type="term" value="P:maturation of SSU-rRNA from tricistronic rRNA transcript (SSU-rRNA, 5.8S rRNA, LSU-rRNA)"/>
    <property type="evidence" value="ECO:0007669"/>
    <property type="project" value="TreeGrafter"/>
</dbReference>
<dbReference type="InterPro" id="IPR007146">
    <property type="entry name" value="Sas10/Utp3/C1D"/>
</dbReference>
<proteinExistence type="predicted"/>
<protein>
    <submittedName>
        <fullName evidence="2">Sas10/Utp3/C1D family-domain-containing protein</fullName>
    </submittedName>
</protein>
<feature type="compositionally biased region" description="Basic and acidic residues" evidence="1">
    <location>
        <begin position="207"/>
        <end position="217"/>
    </location>
</feature>
<gene>
    <name evidence="2" type="ORF">BJ085DRAFT_35275</name>
</gene>
<name>A0A4Q0A4J8_9FUNG</name>
<evidence type="ECO:0000256" key="1">
    <source>
        <dbReference type="SAM" id="MobiDB-lite"/>
    </source>
</evidence>
<sequence length="313" mass="35827">MDSTAVTPRLEGMLAQLEAVQNHVTKLSAEIHDNPDQSDTSEGISLLEVKYHLLLEYLTNVVYIMHRKLQGESIVNHPVIDKLIEDRVYLEKIRPLEVKIKYQVDKLLRAASLEHPEQAYEKSQKAIEEADPLQFKPNLSGMQAISEKINNSASRVTGKSQVYQPPRVAPTHFEEDPRATAKRKRYEEHLQRKAQQSSIVREIMADLDDRPEREEVHGNSGLGGSEGYLRKLKERTTYEEDNFTRLQLTRKDRIEAKKSQYRQLEHEFNNLNDFANSAALRSIQKTGGQSKRESAPASAGPSRKPKTKRFKSK</sequence>
<accession>A0A4Q0A4J8</accession>
<dbReference type="PANTHER" id="PTHR13237:SF9">
    <property type="entry name" value="NEUROGUIDIN"/>
    <property type="match status" value="1"/>
</dbReference>
<feature type="region of interest" description="Disordered" evidence="1">
    <location>
        <begin position="207"/>
        <end position="228"/>
    </location>
</feature>
<keyword evidence="3" id="KW-1185">Reference proteome</keyword>
<dbReference type="EMBL" id="ML002221">
    <property type="protein sequence ID" value="RKP40180.1"/>
    <property type="molecule type" value="Genomic_DNA"/>
</dbReference>
<dbReference type="Proteomes" id="UP000268162">
    <property type="component" value="Unassembled WGS sequence"/>
</dbReference>
<reference evidence="3" key="1">
    <citation type="journal article" date="2018" name="Nat. Microbiol.">
        <title>Leveraging single-cell genomics to expand the fungal tree of life.</title>
        <authorList>
            <person name="Ahrendt S.R."/>
            <person name="Quandt C.A."/>
            <person name="Ciobanu D."/>
            <person name="Clum A."/>
            <person name="Salamov A."/>
            <person name="Andreopoulos B."/>
            <person name="Cheng J.F."/>
            <person name="Woyke T."/>
            <person name="Pelin A."/>
            <person name="Henrissat B."/>
            <person name="Reynolds N.K."/>
            <person name="Benny G.L."/>
            <person name="Smith M.E."/>
            <person name="James T.Y."/>
            <person name="Grigoriev I.V."/>
        </authorList>
    </citation>
    <scope>NUCLEOTIDE SEQUENCE [LARGE SCALE GENOMIC DNA]</scope>
    <source>
        <strain evidence="3">RSA 468</strain>
    </source>
</reference>
<dbReference type="OrthoDB" id="203440at2759"/>
<dbReference type="Pfam" id="PF04000">
    <property type="entry name" value="Sas10_Utp3"/>
    <property type="match status" value="1"/>
</dbReference>
<organism evidence="2 3">
    <name type="scientific">Dimargaris cristalligena</name>
    <dbReference type="NCBI Taxonomy" id="215637"/>
    <lineage>
        <taxon>Eukaryota</taxon>
        <taxon>Fungi</taxon>
        <taxon>Fungi incertae sedis</taxon>
        <taxon>Zoopagomycota</taxon>
        <taxon>Kickxellomycotina</taxon>
        <taxon>Dimargaritomycetes</taxon>
        <taxon>Dimargaritales</taxon>
        <taxon>Dimargaritaceae</taxon>
        <taxon>Dimargaris</taxon>
    </lineage>
</organism>
<dbReference type="AlphaFoldDB" id="A0A4Q0A4J8"/>